<dbReference type="SUPFAM" id="SSF51905">
    <property type="entry name" value="FAD/NAD(P)-binding domain"/>
    <property type="match status" value="1"/>
</dbReference>
<organism evidence="4 5">
    <name type="scientific">Candidatus Iainarchaeum sp</name>
    <dbReference type="NCBI Taxonomy" id="3101447"/>
    <lineage>
        <taxon>Archaea</taxon>
        <taxon>Candidatus Iainarchaeota</taxon>
        <taxon>Candidatus Iainarchaeia</taxon>
        <taxon>Candidatus Iainarchaeales</taxon>
        <taxon>Candidatus Iainarchaeaceae</taxon>
        <taxon>Candidatus Iainarchaeum</taxon>
    </lineage>
</organism>
<keyword evidence="1" id="KW-0285">Flavoprotein</keyword>
<dbReference type="Gene3D" id="3.50.50.60">
    <property type="entry name" value="FAD/NAD(P)-binding domain"/>
    <property type="match status" value="2"/>
</dbReference>
<sequence>MDSYDFIIIGAGSAGLPAAIYASRFRLKTVVIGELLGGTITTTHVVENWPGFVSISGLGLMDELKKHVDANNVPVIADRVTSVEAKGPHELVVKTLEGKEYRAKSILFATGTSRKKLEVKGEKEFTNKGVSYCAVCDGMLFRNKVVAVVGGSDSAAKEALYLSEHASKVYIIHRGDKIRPEPINGERVKANRKIELLLNRNISEIFGEKAVKGVRFREGGELRLDGVFVEIGATANSELAAKLGVKLNEKGEIIIDEKSRTNVAGVFAAGDVANRRFKQAITGAAEGVIAAFSAYEDINSAGSKKPG</sequence>
<dbReference type="InterPro" id="IPR050097">
    <property type="entry name" value="Ferredoxin-NADP_redctase_2"/>
</dbReference>
<evidence type="ECO:0000259" key="3">
    <source>
        <dbReference type="Pfam" id="PF07992"/>
    </source>
</evidence>
<dbReference type="PRINTS" id="PR00469">
    <property type="entry name" value="PNDRDTASEII"/>
</dbReference>
<dbReference type="PRINTS" id="PR00368">
    <property type="entry name" value="FADPNR"/>
</dbReference>
<evidence type="ECO:0000313" key="5">
    <source>
        <dbReference type="Proteomes" id="UP000565078"/>
    </source>
</evidence>
<evidence type="ECO:0000313" key="4">
    <source>
        <dbReference type="EMBL" id="HIH09650.1"/>
    </source>
</evidence>
<dbReference type="Proteomes" id="UP000565078">
    <property type="component" value="Unassembled WGS sequence"/>
</dbReference>
<proteinExistence type="predicted"/>
<accession>A0A7J4IXS1</accession>
<dbReference type="GO" id="GO:0016491">
    <property type="term" value="F:oxidoreductase activity"/>
    <property type="evidence" value="ECO:0007669"/>
    <property type="project" value="UniProtKB-KW"/>
</dbReference>
<reference evidence="5" key="1">
    <citation type="journal article" date="2020" name="bioRxiv">
        <title>A rank-normalized archaeal taxonomy based on genome phylogeny resolves widespread incomplete and uneven classifications.</title>
        <authorList>
            <person name="Rinke C."/>
            <person name="Chuvochina M."/>
            <person name="Mussig A.J."/>
            <person name="Chaumeil P.-A."/>
            <person name="Waite D.W."/>
            <person name="Whitman W.B."/>
            <person name="Parks D.H."/>
            <person name="Hugenholtz P."/>
        </authorList>
    </citation>
    <scope>NUCLEOTIDE SEQUENCE [LARGE SCALE GENOMIC DNA]</scope>
</reference>
<gene>
    <name evidence="4" type="ORF">HA254_03175</name>
</gene>
<protein>
    <submittedName>
        <fullName evidence="4">FAD-dependent oxidoreductase</fullName>
    </submittedName>
</protein>
<dbReference type="Pfam" id="PF07992">
    <property type="entry name" value="Pyr_redox_2"/>
    <property type="match status" value="1"/>
</dbReference>
<name>A0A7J4IXS1_9ARCH</name>
<evidence type="ECO:0000256" key="1">
    <source>
        <dbReference type="ARBA" id="ARBA00022630"/>
    </source>
</evidence>
<dbReference type="AlphaFoldDB" id="A0A7J4IXS1"/>
<dbReference type="InterPro" id="IPR023753">
    <property type="entry name" value="FAD/NAD-binding_dom"/>
</dbReference>
<keyword evidence="2" id="KW-0560">Oxidoreductase</keyword>
<dbReference type="InterPro" id="IPR036188">
    <property type="entry name" value="FAD/NAD-bd_sf"/>
</dbReference>
<feature type="domain" description="FAD/NAD(P)-binding" evidence="3">
    <location>
        <begin position="4"/>
        <end position="287"/>
    </location>
</feature>
<dbReference type="PANTHER" id="PTHR48105">
    <property type="entry name" value="THIOREDOXIN REDUCTASE 1-RELATED-RELATED"/>
    <property type="match status" value="1"/>
</dbReference>
<dbReference type="EMBL" id="DUGC01000053">
    <property type="protein sequence ID" value="HIH09650.1"/>
    <property type="molecule type" value="Genomic_DNA"/>
</dbReference>
<evidence type="ECO:0000256" key="2">
    <source>
        <dbReference type="ARBA" id="ARBA00023002"/>
    </source>
</evidence>
<comment type="caution">
    <text evidence="4">The sequence shown here is derived from an EMBL/GenBank/DDBJ whole genome shotgun (WGS) entry which is preliminary data.</text>
</comment>